<reference evidence="6" key="1">
    <citation type="journal article" date="2013" name="Nature">
        <title>Pan genome of the phytoplankton Emiliania underpins its global distribution.</title>
        <authorList>
            <person name="Read B.A."/>
            <person name="Kegel J."/>
            <person name="Klute M.J."/>
            <person name="Kuo A."/>
            <person name="Lefebvre S.C."/>
            <person name="Maumus F."/>
            <person name="Mayer C."/>
            <person name="Miller J."/>
            <person name="Monier A."/>
            <person name="Salamov A."/>
            <person name="Young J."/>
            <person name="Aguilar M."/>
            <person name="Claverie J.M."/>
            <person name="Frickenhaus S."/>
            <person name="Gonzalez K."/>
            <person name="Herman E.K."/>
            <person name="Lin Y.C."/>
            <person name="Napier J."/>
            <person name="Ogata H."/>
            <person name="Sarno A.F."/>
            <person name="Shmutz J."/>
            <person name="Schroeder D."/>
            <person name="de Vargas C."/>
            <person name="Verret F."/>
            <person name="von Dassow P."/>
            <person name="Valentin K."/>
            <person name="Van de Peer Y."/>
            <person name="Wheeler G."/>
            <person name="Dacks J.B."/>
            <person name="Delwiche C.F."/>
            <person name="Dyhrman S.T."/>
            <person name="Glockner G."/>
            <person name="John U."/>
            <person name="Richards T."/>
            <person name="Worden A.Z."/>
            <person name="Zhang X."/>
            <person name="Grigoriev I.V."/>
            <person name="Allen A.E."/>
            <person name="Bidle K."/>
            <person name="Borodovsky M."/>
            <person name="Bowler C."/>
            <person name="Brownlee C."/>
            <person name="Cock J.M."/>
            <person name="Elias M."/>
            <person name="Gladyshev V.N."/>
            <person name="Groth M."/>
            <person name="Guda C."/>
            <person name="Hadaegh A."/>
            <person name="Iglesias-Rodriguez M.D."/>
            <person name="Jenkins J."/>
            <person name="Jones B.M."/>
            <person name="Lawson T."/>
            <person name="Leese F."/>
            <person name="Lindquist E."/>
            <person name="Lobanov A."/>
            <person name="Lomsadze A."/>
            <person name="Malik S.B."/>
            <person name="Marsh M.E."/>
            <person name="Mackinder L."/>
            <person name="Mock T."/>
            <person name="Mueller-Roeber B."/>
            <person name="Pagarete A."/>
            <person name="Parker M."/>
            <person name="Probert I."/>
            <person name="Quesneville H."/>
            <person name="Raines C."/>
            <person name="Rensing S.A."/>
            <person name="Riano-Pachon D.M."/>
            <person name="Richier S."/>
            <person name="Rokitta S."/>
            <person name="Shiraiwa Y."/>
            <person name="Soanes D.M."/>
            <person name="van der Giezen M."/>
            <person name="Wahlund T.M."/>
            <person name="Williams B."/>
            <person name="Wilson W."/>
            <person name="Wolfe G."/>
            <person name="Wurch L.L."/>
        </authorList>
    </citation>
    <scope>NUCLEOTIDE SEQUENCE</scope>
</reference>
<dbReference type="HOGENOM" id="CLU_057943_4_1_1"/>
<dbReference type="GO" id="GO:0009507">
    <property type="term" value="C:chloroplast"/>
    <property type="evidence" value="ECO:0007669"/>
    <property type="project" value="UniProtKB-SubCell"/>
</dbReference>
<evidence type="ECO:0000256" key="3">
    <source>
        <dbReference type="ARBA" id="ARBA00022640"/>
    </source>
</evidence>
<feature type="chain" id="PRO_5044291184" description="Light harvesting protein" evidence="4">
    <location>
        <begin position="16"/>
        <end position="228"/>
    </location>
</feature>
<accession>A0A0D3IR82</accession>
<dbReference type="Gene3D" id="1.10.3460.10">
    <property type="entry name" value="Chlorophyll a/b binding protein domain"/>
    <property type="match status" value="1"/>
</dbReference>
<keyword evidence="4" id="KW-0732">Signal</keyword>
<protein>
    <recommendedName>
        <fullName evidence="7">Light harvesting protein</fullName>
    </recommendedName>
</protein>
<evidence type="ECO:0000313" key="6">
    <source>
        <dbReference type="Proteomes" id="UP000013827"/>
    </source>
</evidence>
<dbReference type="PaxDb" id="2903-EOD13767"/>
<sequence length="228" mass="24397">MMTTVALALLESAQAFTAPAMRAPARSTAVTMFEEGDIGVLPPLGVYDPLGLIETRDMRRYEIMEIKHGRAAMLGFLHVIHLEAGVRFPGYLSGSAGLKFTDMPKGCFASLEAVPALGWLQILAVALACETGYAGRAFSVVKQTDDREPGDIGGEGWVRYDDPGEKAYKLNVERQNGRAAMMGITGCLAHEILGVDALYPTGGFGGEAPPEIIDMYTSFANFPSFAAV</sequence>
<reference evidence="5" key="2">
    <citation type="submission" date="2024-10" db="UniProtKB">
        <authorList>
            <consortium name="EnsemblProtists"/>
        </authorList>
    </citation>
    <scope>IDENTIFICATION</scope>
</reference>
<keyword evidence="6" id="KW-1185">Reference proteome</keyword>
<evidence type="ECO:0000256" key="1">
    <source>
        <dbReference type="ARBA" id="ARBA00004229"/>
    </source>
</evidence>
<dbReference type="KEGG" id="ehx:EMIHUDRAFT_437015"/>
<dbReference type="GeneID" id="17260025"/>
<dbReference type="Proteomes" id="UP000013827">
    <property type="component" value="Unassembled WGS sequence"/>
</dbReference>
<feature type="signal peptide" evidence="4">
    <location>
        <begin position="1"/>
        <end position="15"/>
    </location>
</feature>
<keyword evidence="2" id="KW-0150">Chloroplast</keyword>
<evidence type="ECO:0000256" key="2">
    <source>
        <dbReference type="ARBA" id="ARBA00022528"/>
    </source>
</evidence>
<proteinExistence type="predicted"/>
<evidence type="ECO:0000313" key="5">
    <source>
        <dbReference type="EnsemblProtists" id="EOD13767"/>
    </source>
</evidence>
<dbReference type="SUPFAM" id="SSF103511">
    <property type="entry name" value="Chlorophyll a-b binding protein"/>
    <property type="match status" value="1"/>
</dbReference>
<name>A0A0D3IR82_EMIH1</name>
<dbReference type="InterPro" id="IPR022796">
    <property type="entry name" value="Chloroa_b-bind"/>
</dbReference>
<dbReference type="AlphaFoldDB" id="A0A0D3IR82"/>
<dbReference type="Pfam" id="PF00504">
    <property type="entry name" value="Chloroa_b-bind"/>
    <property type="match status" value="1"/>
</dbReference>
<dbReference type="EnsemblProtists" id="EOD13767">
    <property type="protein sequence ID" value="EOD13767"/>
    <property type="gene ID" value="EMIHUDRAFT_437015"/>
</dbReference>
<keyword evidence="3" id="KW-0934">Plastid</keyword>
<evidence type="ECO:0008006" key="7">
    <source>
        <dbReference type="Google" id="ProtNLM"/>
    </source>
</evidence>
<evidence type="ECO:0000256" key="4">
    <source>
        <dbReference type="SAM" id="SignalP"/>
    </source>
</evidence>
<dbReference type="RefSeq" id="XP_005766196.1">
    <property type="nucleotide sequence ID" value="XM_005766139.1"/>
</dbReference>
<comment type="subcellular location">
    <subcellularLocation>
        <location evidence="1">Plastid</location>
        <location evidence="1">Chloroplast</location>
    </subcellularLocation>
</comment>
<organism evidence="5 6">
    <name type="scientific">Emiliania huxleyi (strain CCMP1516)</name>
    <dbReference type="NCBI Taxonomy" id="280463"/>
    <lineage>
        <taxon>Eukaryota</taxon>
        <taxon>Haptista</taxon>
        <taxon>Haptophyta</taxon>
        <taxon>Prymnesiophyceae</taxon>
        <taxon>Isochrysidales</taxon>
        <taxon>Noelaerhabdaceae</taxon>
        <taxon>Emiliania</taxon>
    </lineage>
</organism>